<dbReference type="GO" id="GO:0005576">
    <property type="term" value="C:extracellular region"/>
    <property type="evidence" value="ECO:0007669"/>
    <property type="project" value="InterPro"/>
</dbReference>
<reference evidence="5 6" key="1">
    <citation type="submission" date="2019-07" db="EMBL/GenBank/DDBJ databases">
        <title>Genomics analysis of Aphanomyces spp. identifies a new class of oomycete effector associated with host adaptation.</title>
        <authorList>
            <person name="Gaulin E."/>
        </authorList>
    </citation>
    <scope>NUCLEOTIDE SEQUENCE [LARGE SCALE GENOMIC DNA]</scope>
    <source>
        <strain evidence="5 6">ATCC 201684</strain>
    </source>
</reference>
<dbReference type="InterPro" id="IPR036434">
    <property type="entry name" value="Beta_cellobiohydrolase_sf"/>
</dbReference>
<dbReference type="PANTHER" id="PTHR34876">
    <property type="match status" value="1"/>
</dbReference>
<feature type="signal peptide" evidence="3">
    <location>
        <begin position="1"/>
        <end position="19"/>
    </location>
</feature>
<dbReference type="Gene3D" id="3.20.20.40">
    <property type="entry name" value="1, 4-beta cellobiohydrolase"/>
    <property type="match status" value="1"/>
</dbReference>
<evidence type="ECO:0000313" key="5">
    <source>
        <dbReference type="EMBL" id="KAF0732611.1"/>
    </source>
</evidence>
<proteinExistence type="predicted"/>
<dbReference type="Proteomes" id="UP000481153">
    <property type="component" value="Unassembled WGS sequence"/>
</dbReference>
<dbReference type="SMART" id="SM00236">
    <property type="entry name" value="fCBD"/>
    <property type="match status" value="2"/>
</dbReference>
<evidence type="ECO:0000259" key="4">
    <source>
        <dbReference type="PROSITE" id="PS51164"/>
    </source>
</evidence>
<dbReference type="PANTHER" id="PTHR34876:SF4">
    <property type="entry name" value="1,4-BETA-D-GLUCAN CELLOBIOHYDROLASE C-RELATED"/>
    <property type="match status" value="1"/>
</dbReference>
<feature type="domain" description="CBM1" evidence="4">
    <location>
        <begin position="397"/>
        <end position="433"/>
    </location>
</feature>
<comment type="caution">
    <text evidence="5">The sequence shown here is derived from an EMBL/GenBank/DDBJ whole genome shotgun (WGS) entry which is preliminary data.</text>
</comment>
<dbReference type="SUPFAM" id="SSF51989">
    <property type="entry name" value="Glycosyl hydrolases family 6, cellulases"/>
    <property type="match status" value="1"/>
</dbReference>
<accession>A0A6G0WYL8</accession>
<dbReference type="GO" id="GO:0004553">
    <property type="term" value="F:hydrolase activity, hydrolyzing O-glycosyl compounds"/>
    <property type="evidence" value="ECO:0007669"/>
    <property type="project" value="InterPro"/>
</dbReference>
<dbReference type="GO" id="GO:0030245">
    <property type="term" value="P:cellulose catabolic process"/>
    <property type="evidence" value="ECO:0007669"/>
    <property type="project" value="InterPro"/>
</dbReference>
<feature type="chain" id="PRO_5026179816" description="CBM1 domain-containing protein" evidence="3">
    <location>
        <begin position="20"/>
        <end position="435"/>
    </location>
</feature>
<dbReference type="InterPro" id="IPR000254">
    <property type="entry name" value="CBD"/>
</dbReference>
<dbReference type="PRINTS" id="PR00733">
    <property type="entry name" value="GLHYDRLASE6"/>
</dbReference>
<evidence type="ECO:0000256" key="1">
    <source>
        <dbReference type="ARBA" id="ARBA00022729"/>
    </source>
</evidence>
<dbReference type="PROSITE" id="PS51164">
    <property type="entry name" value="CBM1_2"/>
    <property type="match status" value="2"/>
</dbReference>
<feature type="compositionally biased region" description="Pro residues" evidence="2">
    <location>
        <begin position="311"/>
        <end position="325"/>
    </location>
</feature>
<keyword evidence="1 3" id="KW-0732">Signal</keyword>
<dbReference type="GO" id="GO:0030248">
    <property type="term" value="F:cellulose binding"/>
    <property type="evidence" value="ECO:0007669"/>
    <property type="project" value="InterPro"/>
</dbReference>
<evidence type="ECO:0000313" key="6">
    <source>
        <dbReference type="Proteomes" id="UP000481153"/>
    </source>
</evidence>
<evidence type="ECO:0000256" key="2">
    <source>
        <dbReference type="SAM" id="MobiDB-lite"/>
    </source>
</evidence>
<feature type="compositionally biased region" description="Low complexity" evidence="2">
    <location>
        <begin position="326"/>
        <end position="355"/>
    </location>
</feature>
<dbReference type="SUPFAM" id="SSF57180">
    <property type="entry name" value="Cellulose-binding domain"/>
    <property type="match status" value="2"/>
</dbReference>
<dbReference type="EMBL" id="VJMJ01000130">
    <property type="protein sequence ID" value="KAF0732611.1"/>
    <property type="molecule type" value="Genomic_DNA"/>
</dbReference>
<dbReference type="InterPro" id="IPR035971">
    <property type="entry name" value="CBD_sf"/>
</dbReference>
<keyword evidence="6" id="KW-1185">Reference proteome</keyword>
<organism evidence="5 6">
    <name type="scientific">Aphanomyces euteiches</name>
    <dbReference type="NCBI Taxonomy" id="100861"/>
    <lineage>
        <taxon>Eukaryota</taxon>
        <taxon>Sar</taxon>
        <taxon>Stramenopiles</taxon>
        <taxon>Oomycota</taxon>
        <taxon>Saprolegniomycetes</taxon>
        <taxon>Saprolegniales</taxon>
        <taxon>Verrucalvaceae</taxon>
        <taxon>Aphanomyces</taxon>
    </lineage>
</organism>
<evidence type="ECO:0000256" key="3">
    <source>
        <dbReference type="SAM" id="SignalP"/>
    </source>
</evidence>
<protein>
    <recommendedName>
        <fullName evidence="4">CBM1 domain-containing protein</fullName>
    </recommendedName>
</protein>
<feature type="region of interest" description="Disordered" evidence="2">
    <location>
        <begin position="297"/>
        <end position="359"/>
    </location>
</feature>
<gene>
    <name evidence="5" type="ORF">Ae201684_010319</name>
</gene>
<dbReference type="PROSITE" id="PS00562">
    <property type="entry name" value="CBM1_1"/>
    <property type="match status" value="1"/>
</dbReference>
<dbReference type="Pfam" id="PF00734">
    <property type="entry name" value="CBM_1"/>
    <property type="match status" value="2"/>
</dbReference>
<dbReference type="VEuPathDB" id="FungiDB:AeMF1_005799"/>
<name>A0A6G0WYL8_9STRA</name>
<sequence length="435" mass="46117">MKLATITLALYAVAHYVVAARLCNSLTPYSYTSAQQQYPELANAIELLKANPVASWYTDRGTNPVADVLARCTSAVPVIVIYGLPNNDCGEGGFSNGGDNKNTDMYRAWIQNLVNQVGQREVIYILEADAVGNLRIAMGLLSSNANAHIYVDVASWANQGGAISILNDLKSYGRLAGTSNYRTTGEMESLCQSYSSAAGGLQCVIDTSRNYNGSPSGEWCNARTGGIGSPPTDQPGNSLVDYHLWIKVPGESDGECTGQSSDAMLGQSAGSFCYDGFKTLWNQGYYVKKLGYPQIGQPWPNPTSAPTTQTPTPPTSSPTTRPPATPSTTSPPITPPLTTLPTSSPTVVPTTSPSSGGTAQPYAQCGGNNYNGPKNCPVGYVCSYNSEWYSQCLPGGSVVDTWGQCGGNGYTGPTTCKPTDHCQYMNDVFSQCVPN</sequence>
<dbReference type="AlphaFoldDB" id="A0A6G0WYL8"/>
<dbReference type="InterPro" id="IPR016288">
    <property type="entry name" value="Beta_cellobiohydrolase"/>
</dbReference>
<dbReference type="Pfam" id="PF01341">
    <property type="entry name" value="Glyco_hydro_6"/>
    <property type="match status" value="2"/>
</dbReference>
<feature type="domain" description="CBM1" evidence="4">
    <location>
        <begin position="357"/>
        <end position="393"/>
    </location>
</feature>